<dbReference type="PANTHER" id="PTHR46951:SF2">
    <property type="entry name" value="BED-TYPE DOMAIN-CONTAINING PROTEIN"/>
    <property type="match status" value="1"/>
</dbReference>
<sequence length="110" mass="12367">MARKQDPFHRHVQSLDNDQWECNFCKKRYSGSTTRIKAHLAGAEGLGICGCELVPGEVRSEALRALKRRRCVESGNNQGNVEEGPHLPVTMNHEDGWRETSLAAMPYPSF</sequence>
<dbReference type="Gramene" id="rna-gnl|WGS:JABURB|Cocit.L2554.1">
    <property type="protein sequence ID" value="cds-KAF7847808.1"/>
    <property type="gene ID" value="gene-BT93_L2554"/>
</dbReference>
<keyword evidence="2" id="KW-0863">Zinc-finger</keyword>
<dbReference type="Pfam" id="PF02892">
    <property type="entry name" value="zf-BED"/>
    <property type="match status" value="1"/>
</dbReference>
<dbReference type="PANTHER" id="PTHR46951">
    <property type="entry name" value="BED-TYPE DOMAIN-CONTAINING PROTEIN"/>
    <property type="match status" value="1"/>
</dbReference>
<feature type="region of interest" description="Disordered" evidence="4">
    <location>
        <begin position="74"/>
        <end position="97"/>
    </location>
</feature>
<dbReference type="AlphaFoldDB" id="A0A8T0CJE0"/>
<protein>
    <recommendedName>
        <fullName evidence="5">BED-type domain-containing protein</fullName>
    </recommendedName>
</protein>
<evidence type="ECO:0000259" key="5">
    <source>
        <dbReference type="Pfam" id="PF02892"/>
    </source>
</evidence>
<evidence type="ECO:0000256" key="4">
    <source>
        <dbReference type="SAM" id="MobiDB-lite"/>
    </source>
</evidence>
<keyword evidence="1" id="KW-0479">Metal-binding</keyword>
<evidence type="ECO:0000313" key="7">
    <source>
        <dbReference type="Proteomes" id="UP000806378"/>
    </source>
</evidence>
<gene>
    <name evidence="6" type="ORF">BT93_L2554</name>
</gene>
<proteinExistence type="predicted"/>
<dbReference type="EMBL" id="MU090490">
    <property type="protein sequence ID" value="KAF7847808.1"/>
    <property type="molecule type" value="Genomic_DNA"/>
</dbReference>
<reference evidence="6" key="1">
    <citation type="submission" date="2020-05" db="EMBL/GenBank/DDBJ databases">
        <title>WGS assembly of Corymbia citriodora subspecies variegata.</title>
        <authorList>
            <person name="Barry K."/>
            <person name="Hundley H."/>
            <person name="Shu S."/>
            <person name="Jenkins J."/>
            <person name="Grimwood J."/>
            <person name="Baten A."/>
        </authorList>
    </citation>
    <scope>NUCLEOTIDE SEQUENCE</scope>
    <source>
        <strain evidence="6">CV2-018</strain>
    </source>
</reference>
<dbReference type="Proteomes" id="UP000806378">
    <property type="component" value="Unassembled WGS sequence"/>
</dbReference>
<accession>A0A8T0CJE0</accession>
<comment type="caution">
    <text evidence="6">The sequence shown here is derived from an EMBL/GenBank/DDBJ whole genome shotgun (WGS) entry which is preliminary data.</text>
</comment>
<evidence type="ECO:0000256" key="3">
    <source>
        <dbReference type="ARBA" id="ARBA00022833"/>
    </source>
</evidence>
<evidence type="ECO:0000256" key="1">
    <source>
        <dbReference type="ARBA" id="ARBA00022723"/>
    </source>
</evidence>
<dbReference type="InterPro" id="IPR003656">
    <property type="entry name" value="Znf_BED"/>
</dbReference>
<dbReference type="OrthoDB" id="1937290at2759"/>
<feature type="domain" description="BED-type" evidence="5">
    <location>
        <begin position="8"/>
        <end position="40"/>
    </location>
</feature>
<keyword evidence="3" id="KW-0862">Zinc</keyword>
<dbReference type="GO" id="GO:0003677">
    <property type="term" value="F:DNA binding"/>
    <property type="evidence" value="ECO:0007669"/>
    <property type="project" value="InterPro"/>
</dbReference>
<evidence type="ECO:0000256" key="2">
    <source>
        <dbReference type="ARBA" id="ARBA00022771"/>
    </source>
</evidence>
<dbReference type="GO" id="GO:0008270">
    <property type="term" value="F:zinc ion binding"/>
    <property type="evidence" value="ECO:0007669"/>
    <property type="project" value="UniProtKB-KW"/>
</dbReference>
<keyword evidence="7" id="KW-1185">Reference proteome</keyword>
<name>A0A8T0CJE0_CORYI</name>
<evidence type="ECO:0000313" key="6">
    <source>
        <dbReference type="EMBL" id="KAF7847808.1"/>
    </source>
</evidence>
<organism evidence="6 7">
    <name type="scientific">Corymbia citriodora subsp. variegata</name>
    <dbReference type="NCBI Taxonomy" id="360336"/>
    <lineage>
        <taxon>Eukaryota</taxon>
        <taxon>Viridiplantae</taxon>
        <taxon>Streptophyta</taxon>
        <taxon>Embryophyta</taxon>
        <taxon>Tracheophyta</taxon>
        <taxon>Spermatophyta</taxon>
        <taxon>Magnoliopsida</taxon>
        <taxon>eudicotyledons</taxon>
        <taxon>Gunneridae</taxon>
        <taxon>Pentapetalae</taxon>
        <taxon>rosids</taxon>
        <taxon>malvids</taxon>
        <taxon>Myrtales</taxon>
        <taxon>Myrtaceae</taxon>
        <taxon>Myrtoideae</taxon>
        <taxon>Eucalypteae</taxon>
        <taxon>Corymbia</taxon>
    </lineage>
</organism>